<dbReference type="EMBL" id="HBIZ01011721">
    <property type="protein sequence ID" value="CAE0754441.1"/>
    <property type="molecule type" value="Transcribed_RNA"/>
</dbReference>
<sequence length="258" mass="29260">MQGGEGRVLGRTSYWGQGKGRKRGGESAREASSRSISRVELAMHAQFGDACARAKDVRWLGDQDEHGVRFYPVRHESIDFSALVHIAESPRLFSNVRQWFYMHDTCDVGRGFWPNATRWCESGLPACALPLTRSLPSSSMGLYDAAFLARHAADILALKNARALPIEKWKKRGFGWEDKLFKVCDAESPVPIRRFTRRCFNATIGRRTCICSNLAIDETPKSVYGPLSTPRQEWRFECADVVKYKANYRRNLSLVLQP</sequence>
<organism evidence="2">
    <name type="scientific">Chrysotila carterae</name>
    <name type="common">Marine alga</name>
    <name type="synonym">Syracosphaera carterae</name>
    <dbReference type="NCBI Taxonomy" id="13221"/>
    <lineage>
        <taxon>Eukaryota</taxon>
        <taxon>Haptista</taxon>
        <taxon>Haptophyta</taxon>
        <taxon>Prymnesiophyceae</taxon>
        <taxon>Isochrysidales</taxon>
        <taxon>Isochrysidaceae</taxon>
        <taxon>Chrysotila</taxon>
    </lineage>
</organism>
<reference evidence="2" key="1">
    <citation type="submission" date="2021-01" db="EMBL/GenBank/DDBJ databases">
        <authorList>
            <person name="Corre E."/>
            <person name="Pelletier E."/>
            <person name="Niang G."/>
            <person name="Scheremetjew M."/>
            <person name="Finn R."/>
            <person name="Kale V."/>
            <person name="Holt S."/>
            <person name="Cochrane G."/>
            <person name="Meng A."/>
            <person name="Brown T."/>
            <person name="Cohen L."/>
        </authorList>
    </citation>
    <scope>NUCLEOTIDE SEQUENCE</scope>
    <source>
        <strain evidence="2">CCMP645</strain>
    </source>
</reference>
<proteinExistence type="predicted"/>
<accession>A0A7S4EV60</accession>
<name>A0A7S4EV60_CHRCT</name>
<evidence type="ECO:0000256" key="1">
    <source>
        <dbReference type="SAM" id="MobiDB-lite"/>
    </source>
</evidence>
<gene>
    <name evidence="2" type="ORF">PCAR00345_LOCUS7028</name>
</gene>
<feature type="region of interest" description="Disordered" evidence="1">
    <location>
        <begin position="1"/>
        <end position="30"/>
    </location>
</feature>
<protein>
    <submittedName>
        <fullName evidence="2">Uncharacterized protein</fullName>
    </submittedName>
</protein>
<evidence type="ECO:0000313" key="2">
    <source>
        <dbReference type="EMBL" id="CAE0754441.1"/>
    </source>
</evidence>
<dbReference type="AlphaFoldDB" id="A0A7S4EV60"/>